<reference evidence="2 3" key="1">
    <citation type="submission" date="2018-09" db="EMBL/GenBank/DDBJ databases">
        <authorList>
            <person name="Grouzdev D.S."/>
            <person name="Krutkina M.S."/>
        </authorList>
    </citation>
    <scope>NUCLEOTIDE SEQUENCE [LARGE SCALE GENOMIC DNA]</scope>
    <source>
        <strain evidence="2 3">RmlP001</strain>
    </source>
</reference>
<dbReference type="SUPFAM" id="SSF56176">
    <property type="entry name" value="FAD-binding/transporter-associated domain-like"/>
    <property type="match status" value="1"/>
</dbReference>
<dbReference type="EMBL" id="QYBC01000002">
    <property type="protein sequence ID" value="RYB06958.1"/>
    <property type="molecule type" value="Genomic_DNA"/>
</dbReference>
<evidence type="ECO:0000259" key="1">
    <source>
        <dbReference type="PROSITE" id="PS51387"/>
    </source>
</evidence>
<dbReference type="InterPro" id="IPR002346">
    <property type="entry name" value="Mopterin_DH_FAD-bd"/>
</dbReference>
<dbReference type="OrthoDB" id="7840711at2"/>
<dbReference type="InterPro" id="IPR036318">
    <property type="entry name" value="FAD-bd_PCMH-like_sf"/>
</dbReference>
<accession>A0A4V1RJ37</accession>
<dbReference type="PROSITE" id="PS51387">
    <property type="entry name" value="FAD_PCMH"/>
    <property type="match status" value="1"/>
</dbReference>
<protein>
    <submittedName>
        <fullName evidence="2">FAD-binding molybdopterin dehydrogenase</fullName>
    </submittedName>
</protein>
<reference evidence="2 3" key="2">
    <citation type="submission" date="2019-02" db="EMBL/GenBank/DDBJ databases">
        <title>'Lichenibacterium ramalinii' gen. nov. sp. nov., 'Lichenibacterium minor' gen. nov. sp. nov.</title>
        <authorList>
            <person name="Pankratov T."/>
        </authorList>
    </citation>
    <scope>NUCLEOTIDE SEQUENCE [LARGE SCALE GENOMIC DNA]</scope>
    <source>
        <strain evidence="2 3">RmlP001</strain>
    </source>
</reference>
<proteinExistence type="predicted"/>
<dbReference type="GO" id="GO:0071949">
    <property type="term" value="F:FAD binding"/>
    <property type="evidence" value="ECO:0007669"/>
    <property type="project" value="InterPro"/>
</dbReference>
<dbReference type="InterPro" id="IPR016166">
    <property type="entry name" value="FAD-bd_PCMH"/>
</dbReference>
<dbReference type="Gene3D" id="3.30.465.10">
    <property type="match status" value="1"/>
</dbReference>
<dbReference type="Pfam" id="PF00941">
    <property type="entry name" value="FAD_binding_5"/>
    <property type="match status" value="1"/>
</dbReference>
<dbReference type="RefSeq" id="WP_129217497.1">
    <property type="nucleotide sequence ID" value="NZ_QYBC01000002.1"/>
</dbReference>
<feature type="domain" description="FAD-binding PCMH-type" evidence="1">
    <location>
        <begin position="1"/>
        <end position="173"/>
    </location>
</feature>
<dbReference type="GO" id="GO:0016491">
    <property type="term" value="F:oxidoreductase activity"/>
    <property type="evidence" value="ECO:0007669"/>
    <property type="project" value="InterPro"/>
</dbReference>
<dbReference type="PANTHER" id="PTHR42659:SF9">
    <property type="entry name" value="XANTHINE DEHYDROGENASE FAD-BINDING SUBUNIT XDHB-RELATED"/>
    <property type="match status" value="1"/>
</dbReference>
<name>A0A4V1RJ37_9HYPH</name>
<dbReference type="InterPro" id="IPR016169">
    <property type="entry name" value="FAD-bd_PCMH_sub2"/>
</dbReference>
<evidence type="ECO:0000313" key="2">
    <source>
        <dbReference type="EMBL" id="RYB06958.1"/>
    </source>
</evidence>
<comment type="caution">
    <text evidence="2">The sequence shown here is derived from an EMBL/GenBank/DDBJ whole genome shotgun (WGS) entry which is preliminary data.</text>
</comment>
<dbReference type="InterPro" id="IPR051312">
    <property type="entry name" value="Diverse_Substr_Oxidored"/>
</dbReference>
<gene>
    <name evidence="2" type="ORF">D3272_02395</name>
</gene>
<dbReference type="AlphaFoldDB" id="A0A4V1RJ37"/>
<evidence type="ECO:0000313" key="3">
    <source>
        <dbReference type="Proteomes" id="UP000289411"/>
    </source>
</evidence>
<organism evidence="2 3">
    <name type="scientific">Lichenibacterium ramalinae</name>
    <dbReference type="NCBI Taxonomy" id="2316527"/>
    <lineage>
        <taxon>Bacteria</taxon>
        <taxon>Pseudomonadati</taxon>
        <taxon>Pseudomonadota</taxon>
        <taxon>Alphaproteobacteria</taxon>
        <taxon>Hyphomicrobiales</taxon>
        <taxon>Lichenihabitantaceae</taxon>
        <taxon>Lichenibacterium</taxon>
    </lineage>
</organism>
<keyword evidence="3" id="KW-1185">Reference proteome</keyword>
<dbReference type="Proteomes" id="UP000289411">
    <property type="component" value="Unassembled WGS sequence"/>
</dbReference>
<sequence length="270" mass="28275">MDLNGIDEVVERPNRGDMAGWRPGDAWLGGGTWLFSEPQPRVTRLLDVTGFGWAPITATEAGVTLAATCRIAELERFVAPPDWGAAALVSRCCRALLGSFKVWNGATVGGNICLALPAGPMTALAAALDGTGLVWSATGERALPIVDLVTGPGETALRPGDLLRSIHLPAAALRRRAAFRQISLTPQGRSGALLIGTRDADGTLRLTVTGATVRPLVFAYAAPPAPGAVLGDLAALPDALVFDDVHGRRAWRRVVMAHLAGEILDELDAP</sequence>
<dbReference type="PANTHER" id="PTHR42659">
    <property type="entry name" value="XANTHINE DEHYDROGENASE SUBUNIT C-RELATED"/>
    <property type="match status" value="1"/>
</dbReference>